<gene>
    <name evidence="2" type="ORF">Zmor_008194</name>
</gene>
<keyword evidence="1" id="KW-0812">Transmembrane</keyword>
<feature type="transmembrane region" description="Helical" evidence="1">
    <location>
        <begin position="139"/>
        <end position="160"/>
    </location>
</feature>
<keyword evidence="1" id="KW-1133">Transmembrane helix</keyword>
<feature type="transmembrane region" description="Helical" evidence="1">
    <location>
        <begin position="43"/>
        <end position="64"/>
    </location>
</feature>
<name>A0AA38IXC8_9CUCU</name>
<evidence type="ECO:0000313" key="3">
    <source>
        <dbReference type="Proteomes" id="UP001168821"/>
    </source>
</evidence>
<organism evidence="2 3">
    <name type="scientific">Zophobas morio</name>
    <dbReference type="NCBI Taxonomy" id="2755281"/>
    <lineage>
        <taxon>Eukaryota</taxon>
        <taxon>Metazoa</taxon>
        <taxon>Ecdysozoa</taxon>
        <taxon>Arthropoda</taxon>
        <taxon>Hexapoda</taxon>
        <taxon>Insecta</taxon>
        <taxon>Pterygota</taxon>
        <taxon>Neoptera</taxon>
        <taxon>Endopterygota</taxon>
        <taxon>Coleoptera</taxon>
        <taxon>Polyphaga</taxon>
        <taxon>Cucujiformia</taxon>
        <taxon>Tenebrionidae</taxon>
        <taxon>Zophobas</taxon>
    </lineage>
</organism>
<keyword evidence="3" id="KW-1185">Reference proteome</keyword>
<protein>
    <submittedName>
        <fullName evidence="2">Uncharacterized protein</fullName>
    </submittedName>
</protein>
<evidence type="ECO:0000256" key="1">
    <source>
        <dbReference type="SAM" id="Phobius"/>
    </source>
</evidence>
<proteinExistence type="predicted"/>
<dbReference type="EMBL" id="JALNTZ010000002">
    <property type="protein sequence ID" value="KAJ3663985.1"/>
    <property type="molecule type" value="Genomic_DNA"/>
</dbReference>
<dbReference type="Proteomes" id="UP001168821">
    <property type="component" value="Unassembled WGS sequence"/>
</dbReference>
<reference evidence="2" key="1">
    <citation type="journal article" date="2023" name="G3 (Bethesda)">
        <title>Whole genome assemblies of Zophobas morio and Tenebrio molitor.</title>
        <authorList>
            <person name="Kaur S."/>
            <person name="Stinson S.A."/>
            <person name="diCenzo G.C."/>
        </authorList>
    </citation>
    <scope>NUCLEOTIDE SEQUENCE</scope>
    <source>
        <strain evidence="2">QUZm001</strain>
    </source>
</reference>
<feature type="transmembrane region" description="Helical" evidence="1">
    <location>
        <begin position="239"/>
        <end position="265"/>
    </location>
</feature>
<sequence>MIGANCVVCLYSGNFDICNIFSSLRCQCQHSKLNYSPIPTLRISTPILIFQLIFFTCLLIPALLRLRFILQMCTVKKTFCIILLSDESFSIDACVLALMATFKLKTIVKELQTWSSILDCRALFGLDNILDVKQTRNIVFVKSVNSMFVFCVVLFMHILYYCGAGYDNLPWNIPSKITTLIAIVIFSYAYMEFGLRIVILGAILESIKKDLKNSNRKNMKFFAKHAHIIRAISLNFERIINLVTILWIIWILTNIMFLILNIYALLDYNTYNFFTFVILQTRTTVIVVATALLLYFHDYQVKQKVSFPDI</sequence>
<comment type="caution">
    <text evidence="2">The sequence shown here is derived from an EMBL/GenBank/DDBJ whole genome shotgun (WGS) entry which is preliminary data.</text>
</comment>
<feature type="transmembrane region" description="Helical" evidence="1">
    <location>
        <begin position="180"/>
        <end position="204"/>
    </location>
</feature>
<evidence type="ECO:0000313" key="2">
    <source>
        <dbReference type="EMBL" id="KAJ3663985.1"/>
    </source>
</evidence>
<accession>A0AA38IXC8</accession>
<feature type="transmembrane region" description="Helical" evidence="1">
    <location>
        <begin position="271"/>
        <end position="296"/>
    </location>
</feature>
<dbReference type="AlphaFoldDB" id="A0AA38IXC8"/>
<keyword evidence="1" id="KW-0472">Membrane</keyword>